<feature type="region of interest" description="Disordered" evidence="1">
    <location>
        <begin position="369"/>
        <end position="448"/>
    </location>
</feature>
<proteinExistence type="predicted"/>
<feature type="compositionally biased region" description="Low complexity" evidence="1">
    <location>
        <begin position="371"/>
        <end position="383"/>
    </location>
</feature>
<dbReference type="AlphaFoldDB" id="A0AAN6GQS1"/>
<dbReference type="Proteomes" id="UP001176517">
    <property type="component" value="Unassembled WGS sequence"/>
</dbReference>
<dbReference type="EMBL" id="JAPDMZ010000070">
    <property type="protein sequence ID" value="KAK0551927.1"/>
    <property type="molecule type" value="Genomic_DNA"/>
</dbReference>
<evidence type="ECO:0000313" key="3">
    <source>
        <dbReference type="Proteomes" id="UP001176517"/>
    </source>
</evidence>
<evidence type="ECO:0000256" key="1">
    <source>
        <dbReference type="SAM" id="MobiDB-lite"/>
    </source>
</evidence>
<sequence length="448" mass="48803">MASLPPLSPAFLRSGVASPTASRFLIPPLSHRDNTTHVDIPYDPRALLLPEWHVANGNPPNRPSSSNGADGRPEASHDIDEAQLRRSMHDQARNLRFGSFASELLGESVEGRFQVVDDRDICDTNEQNGDNVQERFGKYVAEDLLPRLQPYFDRVATLVHHQPTLSSLAVFSTTLYRAYRIEWTEIAQMATLFASPMFFRRVAFESARAASSEGGIATSPEATVPMATAGRGATSMMKSTLRSTLGMVGRAAEAGTQAFFLPLAIRNAATLFHLIGGVLRINMPTLVRVDLAQGKRGVITHIAHRSSASNNLGMSLLRILGGAVALGTIASIAFSAQDNSGAHSDSSEVSSPELQSSPFEAPMQLLDDAASEAGSARSEGSARTITPVNPLAEVQDNHDIPQPPTARRRRRHEAEDRVPDHREEMMGVWIEQQTSNARQASRRRVRFA</sequence>
<evidence type="ECO:0000313" key="2">
    <source>
        <dbReference type="EMBL" id="KAK0551927.1"/>
    </source>
</evidence>
<gene>
    <name evidence="2" type="ORF">OC846_003108</name>
</gene>
<accession>A0AAN6GQS1</accession>
<protein>
    <submittedName>
        <fullName evidence="2">Uncharacterized protein</fullName>
    </submittedName>
</protein>
<feature type="compositionally biased region" description="Basic and acidic residues" evidence="1">
    <location>
        <begin position="412"/>
        <end position="425"/>
    </location>
</feature>
<organism evidence="2 3">
    <name type="scientific">Tilletia horrida</name>
    <dbReference type="NCBI Taxonomy" id="155126"/>
    <lineage>
        <taxon>Eukaryota</taxon>
        <taxon>Fungi</taxon>
        <taxon>Dikarya</taxon>
        <taxon>Basidiomycota</taxon>
        <taxon>Ustilaginomycotina</taxon>
        <taxon>Exobasidiomycetes</taxon>
        <taxon>Tilletiales</taxon>
        <taxon>Tilletiaceae</taxon>
        <taxon>Tilletia</taxon>
    </lineage>
</organism>
<feature type="region of interest" description="Disordered" evidence="1">
    <location>
        <begin position="53"/>
        <end position="76"/>
    </location>
</feature>
<reference evidence="2" key="1">
    <citation type="journal article" date="2023" name="PhytoFront">
        <title>Draft Genome Resources of Seven Strains of Tilletia horrida, Causal Agent of Kernel Smut of Rice.</title>
        <authorList>
            <person name="Khanal S."/>
            <person name="Antony Babu S."/>
            <person name="Zhou X.G."/>
        </authorList>
    </citation>
    <scope>NUCLEOTIDE SEQUENCE</scope>
    <source>
        <strain evidence="2">TX6</strain>
    </source>
</reference>
<name>A0AAN6GQS1_9BASI</name>
<keyword evidence="3" id="KW-1185">Reference proteome</keyword>
<comment type="caution">
    <text evidence="2">The sequence shown here is derived from an EMBL/GenBank/DDBJ whole genome shotgun (WGS) entry which is preliminary data.</text>
</comment>